<keyword evidence="4" id="KW-0547">Nucleotide-binding</keyword>
<dbReference type="EMBL" id="HBFA01003096">
    <property type="protein sequence ID" value="CAD8650460.1"/>
    <property type="molecule type" value="Transcribed_RNA"/>
</dbReference>
<evidence type="ECO:0000256" key="3">
    <source>
        <dbReference type="ARBA" id="ARBA00022598"/>
    </source>
</evidence>
<accession>A0A7S0MWT4</accession>
<sequence>MSSVLANAPVVCAQRTSASRTSKVEARATRVAHHARSTSAAFLKGGAVTAKQSVNRRASRAKQLTVAAAVERQAYDTSPELEDAIQKAIGNCLTETNLGMGEKRQGKVRDFYDLGDLLVLVTSDRQSAFDRMLATIPFKGQVLNMTSSWWFNNTTHICKNALLATPDPSVAIMKKLELIPVEMVARGYMTGSTETSLWTHYKNGSRDYCGNILAEGMVKNQKLPENILTPTTKGVVDRPISKEDIVKEGLMTQAEWDGISKATLELFAFGQQEAAKRGLILVDTKYEFGRDGLGNFYLIDEVHTPDSSRYWVKDSFDSRLAAGMEPENIDKEFLRLWFRDNCDPYNDEVLPAAPDDLVSELSRRYIRLYQTITGETFKPALADFYESRADQIKNAVIESLAEIRGEGN</sequence>
<dbReference type="InterPro" id="IPR018236">
    <property type="entry name" value="SAICAR_synthetase_CS"/>
</dbReference>
<dbReference type="Pfam" id="PF01259">
    <property type="entry name" value="SAICAR_synt"/>
    <property type="match status" value="1"/>
</dbReference>
<keyword evidence="6" id="KW-0067">ATP-binding</keyword>
<evidence type="ECO:0000259" key="8">
    <source>
        <dbReference type="Pfam" id="PF01259"/>
    </source>
</evidence>
<dbReference type="Gene3D" id="3.30.470.20">
    <property type="entry name" value="ATP-grasp fold, B domain"/>
    <property type="match status" value="1"/>
</dbReference>
<dbReference type="CDD" id="cd01414">
    <property type="entry name" value="SAICAR_synt_Sc"/>
    <property type="match status" value="1"/>
</dbReference>
<evidence type="ECO:0000256" key="4">
    <source>
        <dbReference type="ARBA" id="ARBA00022741"/>
    </source>
</evidence>
<dbReference type="EC" id="6.3.2.6" evidence="2"/>
<evidence type="ECO:0000256" key="2">
    <source>
        <dbReference type="ARBA" id="ARBA00012217"/>
    </source>
</evidence>
<evidence type="ECO:0000256" key="1">
    <source>
        <dbReference type="ARBA" id="ARBA00004672"/>
    </source>
</evidence>
<dbReference type="PROSITE" id="PS01058">
    <property type="entry name" value="SAICAR_SYNTHETASE_2"/>
    <property type="match status" value="1"/>
</dbReference>
<protein>
    <recommendedName>
        <fullName evidence="2">phosphoribosylaminoimidazolesuccinocarboxamide synthase</fullName>
        <ecNumber evidence="2">6.3.2.6</ecNumber>
    </recommendedName>
    <alternativeName>
        <fullName evidence="7">SAICAR synthetase</fullName>
    </alternativeName>
</protein>
<proteinExistence type="inferred from homology"/>
<dbReference type="UniPathway" id="UPA00074">
    <property type="reaction ID" value="UER00131"/>
</dbReference>
<dbReference type="GO" id="GO:0005524">
    <property type="term" value="F:ATP binding"/>
    <property type="evidence" value="ECO:0007669"/>
    <property type="project" value="UniProtKB-KW"/>
</dbReference>
<evidence type="ECO:0000256" key="6">
    <source>
        <dbReference type="ARBA" id="ARBA00022840"/>
    </source>
</evidence>
<dbReference type="InterPro" id="IPR028923">
    <property type="entry name" value="SAICAR_synt/ADE2_N"/>
</dbReference>
<dbReference type="GO" id="GO:0005737">
    <property type="term" value="C:cytoplasm"/>
    <property type="evidence" value="ECO:0007669"/>
    <property type="project" value="TreeGrafter"/>
</dbReference>
<dbReference type="Gene3D" id="3.30.200.20">
    <property type="entry name" value="Phosphorylase Kinase, domain 1"/>
    <property type="match status" value="1"/>
</dbReference>
<dbReference type="PROSITE" id="PS01057">
    <property type="entry name" value="SAICAR_SYNTHETASE_1"/>
    <property type="match status" value="1"/>
</dbReference>
<evidence type="ECO:0000256" key="7">
    <source>
        <dbReference type="ARBA" id="ARBA00030409"/>
    </source>
</evidence>
<dbReference type="HAMAP" id="MF_00137">
    <property type="entry name" value="SAICAR_synth"/>
    <property type="match status" value="1"/>
</dbReference>
<gene>
    <name evidence="9" type="ORF">POBO1169_LOCUS1542</name>
</gene>
<keyword evidence="3" id="KW-0436">Ligase</keyword>
<dbReference type="GO" id="GO:0004639">
    <property type="term" value="F:phosphoribosylaminoimidazolesuccinocarboxamide synthase activity"/>
    <property type="evidence" value="ECO:0007669"/>
    <property type="project" value="UniProtKB-EC"/>
</dbReference>
<evidence type="ECO:0000313" key="9">
    <source>
        <dbReference type="EMBL" id="CAD8650460.1"/>
    </source>
</evidence>
<dbReference type="NCBIfam" id="NF009251">
    <property type="entry name" value="PRK12607.1"/>
    <property type="match status" value="1"/>
</dbReference>
<comment type="pathway">
    <text evidence="1">Purine metabolism; IMP biosynthesis via de novo pathway; 5-amino-1-(5-phospho-D-ribosyl)imidazole-4-carboxamide from 5-amino-1-(5-phospho-D-ribosyl)imidazole-4-carboxylate: step 1/2.</text>
</comment>
<dbReference type="PANTHER" id="PTHR43700">
    <property type="entry name" value="PHOSPHORIBOSYLAMINOIMIDAZOLE-SUCCINOCARBOXAMIDE SYNTHASE"/>
    <property type="match status" value="1"/>
</dbReference>
<feature type="domain" description="SAICAR synthetase/ADE2 N-terminal" evidence="8">
    <location>
        <begin position="104"/>
        <end position="349"/>
    </location>
</feature>
<evidence type="ECO:0000256" key="5">
    <source>
        <dbReference type="ARBA" id="ARBA00022755"/>
    </source>
</evidence>
<reference evidence="9" key="1">
    <citation type="submission" date="2021-01" db="EMBL/GenBank/DDBJ databases">
        <authorList>
            <person name="Corre E."/>
            <person name="Pelletier E."/>
            <person name="Niang G."/>
            <person name="Scheremetjew M."/>
            <person name="Finn R."/>
            <person name="Kale V."/>
            <person name="Holt S."/>
            <person name="Cochrane G."/>
            <person name="Meng A."/>
            <person name="Brown T."/>
            <person name="Cohen L."/>
        </authorList>
    </citation>
    <scope>NUCLEOTIDE SEQUENCE</scope>
    <source>
        <strain evidence="9">CCMP722</strain>
    </source>
</reference>
<organism evidence="9">
    <name type="scientific">Pyramimonas obovata</name>
    <dbReference type="NCBI Taxonomy" id="1411642"/>
    <lineage>
        <taxon>Eukaryota</taxon>
        <taxon>Viridiplantae</taxon>
        <taxon>Chlorophyta</taxon>
        <taxon>Pyramimonadophyceae</taxon>
        <taxon>Pyramimonadales</taxon>
        <taxon>Pyramimonadaceae</taxon>
        <taxon>Pyramimonas</taxon>
        <taxon>Pyramimonas incertae sedis</taxon>
    </lineage>
</organism>
<dbReference type="PANTHER" id="PTHR43700:SF1">
    <property type="entry name" value="PHOSPHORIBOSYLAMINOIMIDAZOLE-SUCCINOCARBOXAMIDE SYNTHASE"/>
    <property type="match status" value="1"/>
</dbReference>
<dbReference type="AlphaFoldDB" id="A0A7S0MWT4"/>
<name>A0A7S0MWT4_9CHLO</name>
<dbReference type="GO" id="GO:0006189">
    <property type="term" value="P:'de novo' IMP biosynthetic process"/>
    <property type="evidence" value="ECO:0007669"/>
    <property type="project" value="UniProtKB-UniPathway"/>
</dbReference>
<keyword evidence="5" id="KW-0658">Purine biosynthesis</keyword>
<dbReference type="SUPFAM" id="SSF56104">
    <property type="entry name" value="SAICAR synthase-like"/>
    <property type="match status" value="1"/>
</dbReference>